<keyword evidence="2" id="KW-1185">Reference proteome</keyword>
<evidence type="ECO:0000313" key="1">
    <source>
        <dbReference type="EMBL" id="KAJ9076795.1"/>
    </source>
</evidence>
<evidence type="ECO:0000313" key="2">
    <source>
        <dbReference type="Proteomes" id="UP001165960"/>
    </source>
</evidence>
<sequence length="272" mass="30615">MMFIKLWYGDDCRRLKVENVQDFTIDNLTLKISELYTLTEPVLLKYKDFEDDLVTISANSDLDDFAISGKGTQEVPLKLYVFPKFPLMPDFSVLQDFQPSHTTRARFDSVYEEREMFEILRDISIYICSRDLTPPGVRSWVSSQKSLVTPDTALGIDSRPLYPRVTKVNPLSKQVLGVPTIKVAQWTPDQVGCWLSRLGFSELIPVFKAHDINGEALLDLDHESLKELGIIATGTRIRLLKRISQVNSVLLHSSSATSPMSLSSSADATLSP</sequence>
<reference evidence="1" key="1">
    <citation type="submission" date="2022-04" db="EMBL/GenBank/DDBJ databases">
        <title>Genome of the entomopathogenic fungus Entomophthora muscae.</title>
        <authorList>
            <person name="Elya C."/>
            <person name="Lovett B.R."/>
            <person name="Lee E."/>
            <person name="Macias A.M."/>
            <person name="Hajek A.E."/>
            <person name="De Bivort B.L."/>
            <person name="Kasson M.T."/>
            <person name="De Fine Licht H.H."/>
            <person name="Stajich J.E."/>
        </authorList>
    </citation>
    <scope>NUCLEOTIDE SEQUENCE</scope>
    <source>
        <strain evidence="1">Berkeley</strain>
    </source>
</reference>
<gene>
    <name evidence="1" type="ORF">DSO57_1022866</name>
</gene>
<proteinExistence type="predicted"/>
<organism evidence="1 2">
    <name type="scientific">Entomophthora muscae</name>
    <dbReference type="NCBI Taxonomy" id="34485"/>
    <lineage>
        <taxon>Eukaryota</taxon>
        <taxon>Fungi</taxon>
        <taxon>Fungi incertae sedis</taxon>
        <taxon>Zoopagomycota</taxon>
        <taxon>Entomophthoromycotina</taxon>
        <taxon>Entomophthoromycetes</taxon>
        <taxon>Entomophthorales</taxon>
        <taxon>Entomophthoraceae</taxon>
        <taxon>Entomophthora</taxon>
    </lineage>
</organism>
<dbReference type="EMBL" id="QTSX02002246">
    <property type="protein sequence ID" value="KAJ9076795.1"/>
    <property type="molecule type" value="Genomic_DNA"/>
</dbReference>
<accession>A0ACC2TPX7</accession>
<comment type="caution">
    <text evidence="1">The sequence shown here is derived from an EMBL/GenBank/DDBJ whole genome shotgun (WGS) entry which is preliminary data.</text>
</comment>
<dbReference type="Proteomes" id="UP001165960">
    <property type="component" value="Unassembled WGS sequence"/>
</dbReference>
<name>A0ACC2TPX7_9FUNG</name>
<protein>
    <submittedName>
        <fullName evidence="1">Uncharacterized protein</fullName>
    </submittedName>
</protein>